<sequence length="301" mass="35157">MYESPAARQSWEGGCRQRFKLLNRRQHRKDRSGMSSFLEVATSTPFNYEDAKRYTKSFEMTAFVISMVYVVTIFSIKAIMKNFKPFQLKGPLEFWNAWLAIFSTLGSVATGYGLFHEIYHRGVVSSYTQMGDFFTGVSGYFLFLFVMSKVAELGDTIMIVLRKKPLIFLHWYHHVLTLNYAFMSYSVDTAYNSWIAWMNFTVHAIMYGYYMLRSYGVRVPAWVARNITTMQILQFIITHFILFHVGYLSSQGVKVDSTPKVFWFCLIMEMSYVVLFGNFYFQSYVKGGGKKFIAEKEKKQE</sequence>
<evidence type="ECO:0000256" key="2">
    <source>
        <dbReference type="ARBA" id="ARBA00005194"/>
    </source>
</evidence>
<reference evidence="12" key="1">
    <citation type="submission" date="2023-07" db="EMBL/GenBank/DDBJ databases">
        <authorList>
            <consortium name="CYATHOMIX"/>
        </authorList>
    </citation>
    <scope>NUCLEOTIDE SEQUENCE</scope>
    <source>
        <strain evidence="12">N/A</strain>
    </source>
</reference>
<dbReference type="Pfam" id="PF01151">
    <property type="entry name" value="ELO"/>
    <property type="match status" value="1"/>
</dbReference>
<keyword evidence="6 11" id="KW-0276">Fatty acid metabolism</keyword>
<organism evidence="12 13">
    <name type="scientific">Cylicocyclus nassatus</name>
    <name type="common">Nematode worm</name>
    <dbReference type="NCBI Taxonomy" id="53992"/>
    <lineage>
        <taxon>Eukaryota</taxon>
        <taxon>Metazoa</taxon>
        <taxon>Ecdysozoa</taxon>
        <taxon>Nematoda</taxon>
        <taxon>Chromadorea</taxon>
        <taxon>Rhabditida</taxon>
        <taxon>Rhabditina</taxon>
        <taxon>Rhabditomorpha</taxon>
        <taxon>Strongyloidea</taxon>
        <taxon>Strongylidae</taxon>
        <taxon>Cylicocyclus</taxon>
    </lineage>
</organism>
<keyword evidence="13" id="KW-1185">Reference proteome</keyword>
<feature type="transmembrane region" description="Helical" evidence="11">
    <location>
        <begin position="261"/>
        <end position="281"/>
    </location>
</feature>
<evidence type="ECO:0000256" key="4">
    <source>
        <dbReference type="ARBA" id="ARBA00022679"/>
    </source>
</evidence>
<comment type="pathway">
    <text evidence="2">Lipid metabolism; fatty acid biosynthesis.</text>
</comment>
<comment type="subcellular location">
    <subcellularLocation>
        <location evidence="1">Membrane</location>
        <topology evidence="1">Multi-pass membrane protein</topology>
    </subcellularLocation>
</comment>
<accession>A0AA36H5X1</accession>
<evidence type="ECO:0000313" key="12">
    <source>
        <dbReference type="EMBL" id="CAJ0604148.1"/>
    </source>
</evidence>
<dbReference type="GO" id="GO:0019367">
    <property type="term" value="P:fatty acid elongation, saturated fatty acid"/>
    <property type="evidence" value="ECO:0007669"/>
    <property type="project" value="TreeGrafter"/>
</dbReference>
<dbReference type="InterPro" id="IPR002076">
    <property type="entry name" value="ELO_fam"/>
</dbReference>
<comment type="similarity">
    <text evidence="11">Belongs to the ELO family.</text>
</comment>
<dbReference type="Proteomes" id="UP001176961">
    <property type="component" value="Unassembled WGS sequence"/>
</dbReference>
<dbReference type="GO" id="GO:0005789">
    <property type="term" value="C:endoplasmic reticulum membrane"/>
    <property type="evidence" value="ECO:0007669"/>
    <property type="project" value="TreeGrafter"/>
</dbReference>
<evidence type="ECO:0000256" key="5">
    <source>
        <dbReference type="ARBA" id="ARBA00022692"/>
    </source>
</evidence>
<gene>
    <name evidence="12" type="ORF">CYNAS_LOCUS16131</name>
</gene>
<evidence type="ECO:0000256" key="8">
    <source>
        <dbReference type="ARBA" id="ARBA00023098"/>
    </source>
</evidence>
<keyword evidence="8 11" id="KW-0443">Lipid metabolism</keyword>
<dbReference type="GO" id="GO:0034625">
    <property type="term" value="P:fatty acid elongation, monounsaturated fatty acid"/>
    <property type="evidence" value="ECO:0007669"/>
    <property type="project" value="TreeGrafter"/>
</dbReference>
<evidence type="ECO:0000256" key="3">
    <source>
        <dbReference type="ARBA" id="ARBA00022516"/>
    </source>
</evidence>
<feature type="transmembrane region" description="Helical" evidence="11">
    <location>
        <begin position="194"/>
        <end position="212"/>
    </location>
</feature>
<evidence type="ECO:0000256" key="6">
    <source>
        <dbReference type="ARBA" id="ARBA00022832"/>
    </source>
</evidence>
<feature type="transmembrane region" description="Helical" evidence="11">
    <location>
        <begin position="127"/>
        <end position="146"/>
    </location>
</feature>
<dbReference type="GO" id="GO:0034626">
    <property type="term" value="P:fatty acid elongation, polyunsaturated fatty acid"/>
    <property type="evidence" value="ECO:0007669"/>
    <property type="project" value="TreeGrafter"/>
</dbReference>
<name>A0AA36H5X1_CYLNA</name>
<protein>
    <recommendedName>
        <fullName evidence="11">Elongation of very long chain fatty acids protein</fullName>
        <ecNumber evidence="11">2.3.1.199</ecNumber>
    </recommendedName>
    <alternativeName>
        <fullName evidence="11">Very-long-chain 3-oxoacyl-CoA synthase</fullName>
    </alternativeName>
</protein>
<keyword evidence="9 11" id="KW-0472">Membrane</keyword>
<feature type="transmembrane region" description="Helical" evidence="11">
    <location>
        <begin position="232"/>
        <end position="249"/>
    </location>
</feature>
<evidence type="ECO:0000256" key="1">
    <source>
        <dbReference type="ARBA" id="ARBA00004141"/>
    </source>
</evidence>
<evidence type="ECO:0000256" key="9">
    <source>
        <dbReference type="ARBA" id="ARBA00023136"/>
    </source>
</evidence>
<feature type="transmembrane region" description="Helical" evidence="11">
    <location>
        <begin position="92"/>
        <end position="115"/>
    </location>
</feature>
<keyword evidence="5 11" id="KW-0812">Transmembrane</keyword>
<evidence type="ECO:0000256" key="10">
    <source>
        <dbReference type="ARBA" id="ARBA00023160"/>
    </source>
</evidence>
<dbReference type="GO" id="GO:0009922">
    <property type="term" value="F:fatty acid elongase activity"/>
    <property type="evidence" value="ECO:0007669"/>
    <property type="project" value="UniProtKB-EC"/>
</dbReference>
<dbReference type="GO" id="GO:0042761">
    <property type="term" value="P:very long-chain fatty acid biosynthetic process"/>
    <property type="evidence" value="ECO:0007669"/>
    <property type="project" value="TreeGrafter"/>
</dbReference>
<keyword evidence="7 11" id="KW-1133">Transmembrane helix</keyword>
<feature type="transmembrane region" description="Helical" evidence="11">
    <location>
        <begin position="166"/>
        <end position="182"/>
    </location>
</feature>
<proteinExistence type="inferred from homology"/>
<dbReference type="InterPro" id="IPR030457">
    <property type="entry name" value="ELO_CS"/>
</dbReference>
<evidence type="ECO:0000256" key="7">
    <source>
        <dbReference type="ARBA" id="ARBA00022989"/>
    </source>
</evidence>
<keyword evidence="4 11" id="KW-0808">Transferase</keyword>
<feature type="transmembrane region" description="Helical" evidence="11">
    <location>
        <begin position="60"/>
        <end position="80"/>
    </location>
</feature>
<evidence type="ECO:0000313" key="13">
    <source>
        <dbReference type="Proteomes" id="UP001176961"/>
    </source>
</evidence>
<dbReference type="PROSITE" id="PS01188">
    <property type="entry name" value="ELO"/>
    <property type="match status" value="1"/>
</dbReference>
<dbReference type="EC" id="2.3.1.199" evidence="11"/>
<evidence type="ECO:0000256" key="11">
    <source>
        <dbReference type="RuleBase" id="RU361115"/>
    </source>
</evidence>
<dbReference type="EMBL" id="CATQJL010000305">
    <property type="protein sequence ID" value="CAJ0604148.1"/>
    <property type="molecule type" value="Genomic_DNA"/>
</dbReference>
<dbReference type="AlphaFoldDB" id="A0AA36H5X1"/>
<keyword evidence="3 11" id="KW-0444">Lipid biosynthesis</keyword>
<comment type="catalytic activity">
    <reaction evidence="11">
        <text>a very-long-chain acyl-CoA + malonyl-CoA + H(+) = a very-long-chain 3-oxoacyl-CoA + CO2 + CoA</text>
        <dbReference type="Rhea" id="RHEA:32727"/>
        <dbReference type="ChEBI" id="CHEBI:15378"/>
        <dbReference type="ChEBI" id="CHEBI:16526"/>
        <dbReference type="ChEBI" id="CHEBI:57287"/>
        <dbReference type="ChEBI" id="CHEBI:57384"/>
        <dbReference type="ChEBI" id="CHEBI:90725"/>
        <dbReference type="ChEBI" id="CHEBI:90736"/>
        <dbReference type="EC" id="2.3.1.199"/>
    </reaction>
</comment>
<keyword evidence="10 11" id="KW-0275">Fatty acid biosynthesis</keyword>
<dbReference type="GO" id="GO:0030148">
    <property type="term" value="P:sphingolipid biosynthetic process"/>
    <property type="evidence" value="ECO:0007669"/>
    <property type="project" value="TreeGrafter"/>
</dbReference>
<dbReference type="PANTHER" id="PTHR11157">
    <property type="entry name" value="FATTY ACID ACYL TRANSFERASE-RELATED"/>
    <property type="match status" value="1"/>
</dbReference>
<dbReference type="PANTHER" id="PTHR11157:SF27">
    <property type="entry name" value="ELONGATION OF LONG CHAIN FATTY ACIDS PROTEIN 6"/>
    <property type="match status" value="1"/>
</dbReference>
<comment type="caution">
    <text evidence="12">The sequence shown here is derived from an EMBL/GenBank/DDBJ whole genome shotgun (WGS) entry which is preliminary data.</text>
</comment>